<dbReference type="PROSITE" id="PS00552">
    <property type="entry name" value="HTH_MERR_1"/>
    <property type="match status" value="1"/>
</dbReference>
<dbReference type="Proteomes" id="UP000030147">
    <property type="component" value="Unassembled WGS sequence"/>
</dbReference>
<dbReference type="InterPro" id="IPR047057">
    <property type="entry name" value="MerR_fam"/>
</dbReference>
<dbReference type="GO" id="GO:0003700">
    <property type="term" value="F:DNA-binding transcription factor activity"/>
    <property type="evidence" value="ECO:0007669"/>
    <property type="project" value="InterPro"/>
</dbReference>
<gene>
    <name evidence="3" type="ORF">N782_05315</name>
</gene>
<dbReference type="SUPFAM" id="SSF46955">
    <property type="entry name" value="Putative DNA-binding domain"/>
    <property type="match status" value="1"/>
</dbReference>
<protein>
    <submittedName>
        <fullName evidence="3">MerR family transcriptional regulator</fullName>
    </submittedName>
</protein>
<dbReference type="Gene3D" id="1.10.1660.10">
    <property type="match status" value="1"/>
</dbReference>
<organism evidence="3 4">
    <name type="scientific">Pontibacillus yanchengensis Y32</name>
    <dbReference type="NCBI Taxonomy" id="1385514"/>
    <lineage>
        <taxon>Bacteria</taxon>
        <taxon>Bacillati</taxon>
        <taxon>Bacillota</taxon>
        <taxon>Bacilli</taxon>
        <taxon>Bacillales</taxon>
        <taxon>Bacillaceae</taxon>
        <taxon>Pontibacillus</taxon>
    </lineage>
</organism>
<dbReference type="RefSeq" id="WP_036817746.1">
    <property type="nucleotide sequence ID" value="NZ_AVBF01000013.1"/>
</dbReference>
<dbReference type="InterPro" id="IPR000551">
    <property type="entry name" value="MerR-type_HTH_dom"/>
</dbReference>
<dbReference type="OrthoDB" id="1894615at2"/>
<evidence type="ECO:0000313" key="4">
    <source>
        <dbReference type="Proteomes" id="UP000030147"/>
    </source>
</evidence>
<dbReference type="InterPro" id="IPR009061">
    <property type="entry name" value="DNA-bd_dom_put_sf"/>
</dbReference>
<dbReference type="PROSITE" id="PS50937">
    <property type="entry name" value="HTH_MERR_2"/>
    <property type="match status" value="1"/>
</dbReference>
<reference evidence="3 4" key="1">
    <citation type="journal article" date="2015" name="Stand. Genomic Sci.">
        <title>High quality draft genome sequence of the moderately halophilic bacterium Pontibacillus yanchengensis Y32(T) and comparison among Pontibacillus genomes.</title>
        <authorList>
            <person name="Huang J."/>
            <person name="Qiao Z.X."/>
            <person name="Tang J.W."/>
            <person name="Wang G."/>
        </authorList>
    </citation>
    <scope>NUCLEOTIDE SEQUENCE [LARGE SCALE GENOMIC DNA]</scope>
    <source>
        <strain evidence="3 4">Y32</strain>
    </source>
</reference>
<dbReference type="PANTHER" id="PTHR30204:SF90">
    <property type="entry name" value="HTH-TYPE TRANSCRIPTIONAL ACTIVATOR MTA"/>
    <property type="match status" value="1"/>
</dbReference>
<dbReference type="Pfam" id="PF13411">
    <property type="entry name" value="MerR_1"/>
    <property type="match status" value="1"/>
</dbReference>
<dbReference type="AlphaFoldDB" id="A0A0A2TD36"/>
<dbReference type="eggNOG" id="COG0789">
    <property type="taxonomic scope" value="Bacteria"/>
</dbReference>
<proteinExistence type="predicted"/>
<dbReference type="STRING" id="1385514.N782_05315"/>
<dbReference type="GO" id="GO:0003677">
    <property type="term" value="F:DNA binding"/>
    <property type="evidence" value="ECO:0007669"/>
    <property type="project" value="UniProtKB-KW"/>
</dbReference>
<keyword evidence="4" id="KW-1185">Reference proteome</keyword>
<evidence type="ECO:0000256" key="1">
    <source>
        <dbReference type="ARBA" id="ARBA00023125"/>
    </source>
</evidence>
<keyword evidence="1" id="KW-0238">DNA-binding</keyword>
<comment type="caution">
    <text evidence="3">The sequence shown here is derived from an EMBL/GenBank/DDBJ whole genome shotgun (WGS) entry which is preliminary data.</text>
</comment>
<sequence>MSLFSTGEVSKRLEISVRTLRYYDQIGLVHPSERAENGKRYYSEEAILTIEKITILKQLSLSLEDIHKLLDQISMKEILSLNKQFLETKKEEIDNSISKSNTLLHVLDLEGKISWEHLIPLIKQYPTPSDTYEDIFTQEEEEVLQRTLPKMEEDEDHITKWINIIKRIEKCLEKNIDPSSDEGQIIASDIILLSKETFGGDERLAEKFFDARKSNKQPNSINLYPVKEEVMAFMEEAIKKYEEDN</sequence>
<dbReference type="CDD" id="cd01106">
    <property type="entry name" value="HTH_TipAL-Mta"/>
    <property type="match status" value="1"/>
</dbReference>
<dbReference type="SMART" id="SM00422">
    <property type="entry name" value="HTH_MERR"/>
    <property type="match status" value="1"/>
</dbReference>
<accession>A0A0A2TD36</accession>
<evidence type="ECO:0000313" key="3">
    <source>
        <dbReference type="EMBL" id="KGP73449.1"/>
    </source>
</evidence>
<name>A0A0A2TD36_9BACI</name>
<feature type="domain" description="HTH merR-type" evidence="2">
    <location>
        <begin position="3"/>
        <end position="72"/>
    </location>
</feature>
<evidence type="ECO:0000259" key="2">
    <source>
        <dbReference type="PROSITE" id="PS50937"/>
    </source>
</evidence>
<dbReference type="PANTHER" id="PTHR30204">
    <property type="entry name" value="REDOX-CYCLING DRUG-SENSING TRANSCRIPTIONAL ACTIVATOR SOXR"/>
    <property type="match status" value="1"/>
</dbReference>
<dbReference type="EMBL" id="AVBF01000013">
    <property type="protein sequence ID" value="KGP73449.1"/>
    <property type="molecule type" value="Genomic_DNA"/>
</dbReference>